<keyword evidence="1" id="KW-0175">Coiled coil</keyword>
<organism evidence="2 3">
    <name type="scientific">Ammoniphilus resinae</name>
    <dbReference type="NCBI Taxonomy" id="861532"/>
    <lineage>
        <taxon>Bacteria</taxon>
        <taxon>Bacillati</taxon>
        <taxon>Bacillota</taxon>
        <taxon>Bacilli</taxon>
        <taxon>Bacillales</taxon>
        <taxon>Paenibacillaceae</taxon>
        <taxon>Aneurinibacillus group</taxon>
        <taxon>Ammoniphilus</taxon>
    </lineage>
</organism>
<evidence type="ECO:0008006" key="4">
    <source>
        <dbReference type="Google" id="ProtNLM"/>
    </source>
</evidence>
<dbReference type="Proteomes" id="UP001519343">
    <property type="component" value="Unassembled WGS sequence"/>
</dbReference>
<accession>A0ABS4GNX3</accession>
<evidence type="ECO:0000313" key="3">
    <source>
        <dbReference type="Proteomes" id="UP001519343"/>
    </source>
</evidence>
<reference evidence="2 3" key="1">
    <citation type="submission" date="2021-03" db="EMBL/GenBank/DDBJ databases">
        <title>Genomic Encyclopedia of Type Strains, Phase IV (KMG-IV): sequencing the most valuable type-strain genomes for metagenomic binning, comparative biology and taxonomic classification.</title>
        <authorList>
            <person name="Goeker M."/>
        </authorList>
    </citation>
    <scope>NUCLEOTIDE SEQUENCE [LARGE SCALE GENOMIC DNA]</scope>
    <source>
        <strain evidence="2 3">DSM 24738</strain>
    </source>
</reference>
<gene>
    <name evidence="2" type="ORF">J2Z37_001960</name>
</gene>
<evidence type="ECO:0000313" key="2">
    <source>
        <dbReference type="EMBL" id="MBP1931959.1"/>
    </source>
</evidence>
<dbReference type="EMBL" id="JAGGKT010000004">
    <property type="protein sequence ID" value="MBP1931959.1"/>
    <property type="molecule type" value="Genomic_DNA"/>
</dbReference>
<keyword evidence="3" id="KW-1185">Reference proteome</keyword>
<dbReference type="RefSeq" id="WP_209810025.1">
    <property type="nucleotide sequence ID" value="NZ_JAGGKT010000004.1"/>
</dbReference>
<name>A0ABS4GNX3_9BACL</name>
<sequence>METLLNTSQVLKLLSKAGITSSRQQVLKWVRAELIRVEKPSSKKEGYLFKASEVRRFIMERKPLIPDDLIELAEKAGTEYLEGIDESKDKVKLKNKEIRDLKEKIHQLELDLSSLREIDGNSKARLKELESMIIVLREQLNNKEVGNLKEVEDNYEEMIKQKIGEIESLNKQIDTLMKNENNNRGIIKQKQDEIICLKRELESKDKENKRLIEQKVVSKVPPEWEKNLRLKIEAEYKDLIKNLEDDLKYYKEDNKKMLQQLWYKPLPSPEESGEITFVQFQHLWNNRIKKRIEKGWHERRVFWDFVSLYKKQDDILSFDTHRSKFVCPFCEKPFVKLVTMLTHAANEYAELKDDEWSSLGGRQEARLLHRDKSIEELTEKYQQEMAKLMANPEINWNTFLLPVIWALRMKGVNHAVIPVPVELIKEAEEKRPIRIDWEQDGTIVVTPCVITEIVRDISYEDERKNELDFLKRYLFFEFYDRKKDTYKPHPFKKIKFTDFHYEYNGEKIPFGKGQEVPDPYDFVERLRFSEGYNEYKKRQRNRS</sequence>
<comment type="caution">
    <text evidence="2">The sequence shown here is derived from an EMBL/GenBank/DDBJ whole genome shotgun (WGS) entry which is preliminary data.</text>
</comment>
<evidence type="ECO:0000256" key="1">
    <source>
        <dbReference type="SAM" id="Coils"/>
    </source>
</evidence>
<protein>
    <recommendedName>
        <fullName evidence="4">HTH merR-type domain-containing protein</fullName>
    </recommendedName>
</protein>
<feature type="coiled-coil region" evidence="1">
    <location>
        <begin position="84"/>
        <end position="260"/>
    </location>
</feature>
<proteinExistence type="predicted"/>